<dbReference type="PANTHER" id="PTHR33751:SF9">
    <property type="entry name" value="CYTOCHROME C4"/>
    <property type="match status" value="1"/>
</dbReference>
<evidence type="ECO:0000256" key="3">
    <source>
        <dbReference type="ARBA" id="ARBA00022723"/>
    </source>
</evidence>
<evidence type="ECO:0000313" key="11">
    <source>
        <dbReference type="Proteomes" id="UP000234456"/>
    </source>
</evidence>
<feature type="transmembrane region" description="Helical" evidence="8">
    <location>
        <begin position="13"/>
        <end position="35"/>
    </location>
</feature>
<evidence type="ECO:0000256" key="8">
    <source>
        <dbReference type="SAM" id="Phobius"/>
    </source>
</evidence>
<keyword evidence="8" id="KW-0472">Membrane</keyword>
<evidence type="ECO:0000256" key="5">
    <source>
        <dbReference type="ARBA" id="ARBA00023004"/>
    </source>
</evidence>
<name>A0A2N4TQK8_RALPI</name>
<dbReference type="InterPro" id="IPR050597">
    <property type="entry name" value="Cytochrome_c_Oxidase_Subunit"/>
</dbReference>
<gene>
    <name evidence="10" type="ORF">C0Q88_15425</name>
</gene>
<evidence type="ECO:0000256" key="4">
    <source>
        <dbReference type="ARBA" id="ARBA00022982"/>
    </source>
</evidence>
<dbReference type="AlphaFoldDB" id="A0A2N4TQK8"/>
<feature type="region of interest" description="Disordered" evidence="7">
    <location>
        <begin position="43"/>
        <end position="64"/>
    </location>
</feature>
<feature type="domain" description="Cytochrome c" evidence="9">
    <location>
        <begin position="180"/>
        <end position="272"/>
    </location>
</feature>
<dbReference type="InterPro" id="IPR009056">
    <property type="entry name" value="Cyt_c-like_dom"/>
</dbReference>
<keyword evidence="5 6" id="KW-0408">Iron</keyword>
<dbReference type="OrthoDB" id="5295860at2"/>
<keyword evidence="8" id="KW-1133">Transmembrane helix</keyword>
<reference evidence="10 11" key="1">
    <citation type="submission" date="2017-12" db="EMBL/GenBank/DDBJ databases">
        <title>Draft genome sequence of Ralstonia pickettii 52.</title>
        <authorList>
            <person name="Zheng B."/>
        </authorList>
    </citation>
    <scope>NUCLEOTIDE SEQUENCE [LARGE SCALE GENOMIC DNA]</scope>
    <source>
        <strain evidence="10 11">52</strain>
    </source>
</reference>
<keyword evidence="4" id="KW-0249">Electron transport</keyword>
<evidence type="ECO:0000313" key="10">
    <source>
        <dbReference type="EMBL" id="PLC41992.1"/>
    </source>
</evidence>
<evidence type="ECO:0000256" key="6">
    <source>
        <dbReference type="PROSITE-ProRule" id="PRU00433"/>
    </source>
</evidence>
<keyword evidence="2 6" id="KW-0349">Heme</keyword>
<dbReference type="PANTHER" id="PTHR33751">
    <property type="entry name" value="CBB3-TYPE CYTOCHROME C OXIDASE SUBUNIT FIXP"/>
    <property type="match status" value="1"/>
</dbReference>
<keyword evidence="8" id="KW-0812">Transmembrane</keyword>
<accession>A0A2N4TQK8</accession>
<dbReference type="InterPro" id="IPR036909">
    <property type="entry name" value="Cyt_c-like_dom_sf"/>
</dbReference>
<evidence type="ECO:0000256" key="1">
    <source>
        <dbReference type="ARBA" id="ARBA00022448"/>
    </source>
</evidence>
<feature type="domain" description="Cytochrome c" evidence="9">
    <location>
        <begin position="89"/>
        <end position="174"/>
    </location>
</feature>
<dbReference type="PROSITE" id="PS51007">
    <property type="entry name" value="CYTC"/>
    <property type="match status" value="2"/>
</dbReference>
<dbReference type="Gene3D" id="1.10.760.10">
    <property type="entry name" value="Cytochrome c-like domain"/>
    <property type="match status" value="2"/>
</dbReference>
<dbReference type="EMBL" id="PKQE01000003">
    <property type="protein sequence ID" value="PLC41992.1"/>
    <property type="molecule type" value="Genomic_DNA"/>
</dbReference>
<dbReference type="GO" id="GO:0020037">
    <property type="term" value="F:heme binding"/>
    <property type="evidence" value="ECO:0007669"/>
    <property type="project" value="InterPro"/>
</dbReference>
<dbReference type="Pfam" id="PF00034">
    <property type="entry name" value="Cytochrom_C"/>
    <property type="match status" value="1"/>
</dbReference>
<dbReference type="SUPFAM" id="SSF46626">
    <property type="entry name" value="Cytochrome c"/>
    <property type="match status" value="2"/>
</dbReference>
<dbReference type="GO" id="GO:0046872">
    <property type="term" value="F:metal ion binding"/>
    <property type="evidence" value="ECO:0007669"/>
    <property type="project" value="UniProtKB-KW"/>
</dbReference>
<dbReference type="RefSeq" id="WP_102066348.1">
    <property type="nucleotide sequence ID" value="NZ_PKQE01000003.1"/>
</dbReference>
<protein>
    <submittedName>
        <fullName evidence="10">Cytochrome C552</fullName>
    </submittedName>
</protein>
<organism evidence="10 11">
    <name type="scientific">Ralstonia pickettii</name>
    <name type="common">Burkholderia pickettii</name>
    <dbReference type="NCBI Taxonomy" id="329"/>
    <lineage>
        <taxon>Bacteria</taxon>
        <taxon>Pseudomonadati</taxon>
        <taxon>Pseudomonadota</taxon>
        <taxon>Betaproteobacteria</taxon>
        <taxon>Burkholderiales</taxon>
        <taxon>Burkholderiaceae</taxon>
        <taxon>Ralstonia</taxon>
    </lineage>
</organism>
<dbReference type="Proteomes" id="UP000234456">
    <property type="component" value="Unassembled WGS sequence"/>
</dbReference>
<keyword evidence="1" id="KW-0813">Transport</keyword>
<keyword evidence="3 6" id="KW-0479">Metal-binding</keyword>
<dbReference type="Pfam" id="PF13442">
    <property type="entry name" value="Cytochrome_CBB3"/>
    <property type="match status" value="1"/>
</dbReference>
<dbReference type="GO" id="GO:0009055">
    <property type="term" value="F:electron transfer activity"/>
    <property type="evidence" value="ECO:0007669"/>
    <property type="project" value="InterPro"/>
</dbReference>
<comment type="caution">
    <text evidence="10">The sequence shown here is derived from an EMBL/GenBank/DDBJ whole genome shotgun (WGS) entry which is preliminary data.</text>
</comment>
<evidence type="ECO:0000256" key="7">
    <source>
        <dbReference type="SAM" id="MobiDB-lite"/>
    </source>
</evidence>
<proteinExistence type="predicted"/>
<sequence>MTEDRPPPRRLPVVLWLLPLLGIALPIGAVFYDMLSDRGIPSFRRPSQAENRTKPPGNVGEAGTAVRRATDFIPKPTAWSALLAKAPQEDPARGRVLVTQGSGAVPPACATCHGAKSVAPQPFPALEGLPAEYIVKQLLDYRSGARQSSVMQPVARELSDSDITAVARYYATQARPATAALPTDGAAASLHWSGDNGRALPACADCHGASGRGGGPVLPPLTGQPKGMVAAQLNAFRSGARANDDDGVMRAFARRLTAAEIEGLDNFYAAASAPQGGVSKPAQ</sequence>
<evidence type="ECO:0000259" key="9">
    <source>
        <dbReference type="PROSITE" id="PS51007"/>
    </source>
</evidence>
<evidence type="ECO:0000256" key="2">
    <source>
        <dbReference type="ARBA" id="ARBA00022617"/>
    </source>
</evidence>